<dbReference type="EMBL" id="HBGO01015112">
    <property type="protein sequence ID" value="CAD9336233.1"/>
    <property type="molecule type" value="Transcribed_RNA"/>
</dbReference>
<feature type="compositionally biased region" description="Polar residues" evidence="1">
    <location>
        <begin position="24"/>
        <end position="33"/>
    </location>
</feature>
<accession>A0A7S1ZER3</accession>
<organism evidence="2">
    <name type="scientific">Trieres chinensis</name>
    <name type="common">Marine centric diatom</name>
    <name type="synonym">Odontella sinensis</name>
    <dbReference type="NCBI Taxonomy" id="1514140"/>
    <lineage>
        <taxon>Eukaryota</taxon>
        <taxon>Sar</taxon>
        <taxon>Stramenopiles</taxon>
        <taxon>Ochrophyta</taxon>
        <taxon>Bacillariophyta</taxon>
        <taxon>Mediophyceae</taxon>
        <taxon>Biddulphiophycidae</taxon>
        <taxon>Eupodiscales</taxon>
        <taxon>Parodontellaceae</taxon>
        <taxon>Trieres</taxon>
    </lineage>
</organism>
<sequence length="420" mass="46317">MQTEQGLGALGRPHVIQRTKPRTHQTSMLSSKGCQAPGRSRQRSDLFDTKSVVHGTSTHKRTTAFPFSFVGVGHDQGTGPEMQAEQRRAGPMLAGKTAEDDRGQRIEGPSGLAQFIHSVEQRHAKDEPGRIILVFDYDRTLTNGFASPDTAPFDRLRGGRESFDAISSCPYRKFVLTARPASAATVTTMTEHCAVLRMYVDAGALDIEGEVEKLDVSGGQSGITARIIRRGSVYASDYNKGLALAQIVARAWPELAAPESKQEKTYRFGRRFVYFVDDNVNNSFEVDTTSHGVLLSEYGEEYRCVKVRGIWWDTFVEEFGSDCKGNLPSMRPLGFGTDFSLNAEYAIALRHFGVSCSEREERLSRYGSDFVQGTDAGGKDKMGDNNKGQKLGRVKASKSVELLFHGHGYDDHIKKGTLPS</sequence>
<protein>
    <submittedName>
        <fullName evidence="2">Uncharacterized protein</fullName>
    </submittedName>
</protein>
<evidence type="ECO:0000313" key="2">
    <source>
        <dbReference type="EMBL" id="CAD9336233.1"/>
    </source>
</evidence>
<name>A0A7S1ZER3_TRICV</name>
<evidence type="ECO:0000256" key="1">
    <source>
        <dbReference type="SAM" id="MobiDB-lite"/>
    </source>
</evidence>
<gene>
    <name evidence="2" type="ORF">OSIN01602_LOCUS8541</name>
</gene>
<proteinExistence type="predicted"/>
<reference evidence="2" key="1">
    <citation type="submission" date="2021-01" db="EMBL/GenBank/DDBJ databases">
        <authorList>
            <person name="Corre E."/>
            <person name="Pelletier E."/>
            <person name="Niang G."/>
            <person name="Scheremetjew M."/>
            <person name="Finn R."/>
            <person name="Kale V."/>
            <person name="Holt S."/>
            <person name="Cochrane G."/>
            <person name="Meng A."/>
            <person name="Brown T."/>
            <person name="Cohen L."/>
        </authorList>
    </citation>
    <scope>NUCLEOTIDE SEQUENCE</scope>
    <source>
        <strain evidence="2">Grunow 1884</strain>
    </source>
</reference>
<feature type="region of interest" description="Disordered" evidence="1">
    <location>
        <begin position="1"/>
        <end position="44"/>
    </location>
</feature>
<dbReference type="AlphaFoldDB" id="A0A7S1ZER3"/>